<dbReference type="AlphaFoldDB" id="G7K2A6"/>
<keyword evidence="2" id="KW-0067">ATP-binding</keyword>
<dbReference type="GO" id="GO:0031072">
    <property type="term" value="F:heat shock protein binding"/>
    <property type="evidence" value="ECO:0000318"/>
    <property type="project" value="GO_Central"/>
</dbReference>
<dbReference type="OrthoDB" id="3789372at2759"/>
<dbReference type="SUPFAM" id="SSF53067">
    <property type="entry name" value="Actin-like ATPase domain"/>
    <property type="match status" value="2"/>
</dbReference>
<dbReference type="FunFam" id="3.30.30.30:FF:000001">
    <property type="entry name" value="heat shock 70 kDa protein-like"/>
    <property type="match status" value="1"/>
</dbReference>
<evidence type="ECO:0000256" key="2">
    <source>
        <dbReference type="ARBA" id="ARBA00022840"/>
    </source>
</evidence>
<evidence type="ECO:0000313" key="5">
    <source>
        <dbReference type="EnsemblPlants" id="AES93640"/>
    </source>
</evidence>
<dbReference type="Gene3D" id="3.30.420.40">
    <property type="match status" value="2"/>
</dbReference>
<reference evidence="5" key="3">
    <citation type="submission" date="2015-04" db="UniProtKB">
        <authorList>
            <consortium name="EnsemblPlants"/>
        </authorList>
    </citation>
    <scope>IDENTIFICATION</scope>
    <source>
        <strain evidence="5">cv. Jemalong A17</strain>
    </source>
</reference>
<sequence length="184" mass="20645">MSCADAKRLVGMRFSDSFVKKYIFHWPFEIVPEDDKAMIAVNYMGEMKKLYPEEISAMVITRMKDTAAAMTYGLKHKFISVKNVLVVDLGGGTLDVSLVSMDVNSFTVKSTYGNQHLGGQDFTNTMVNHLIKELRNKNIKCDLNVSLKVIRRVKTVCEEAKIILSTAEKAEIHLDTLCNGICES</sequence>
<dbReference type="GO" id="GO:0140662">
    <property type="term" value="F:ATP-dependent protein folding chaperone"/>
    <property type="evidence" value="ECO:0007669"/>
    <property type="project" value="InterPro"/>
</dbReference>
<dbReference type="STRING" id="3880.G7K2A6"/>
<dbReference type="Proteomes" id="UP000002051">
    <property type="component" value="Chromosome 5"/>
</dbReference>
<dbReference type="GO" id="GO:0005524">
    <property type="term" value="F:ATP binding"/>
    <property type="evidence" value="ECO:0007669"/>
    <property type="project" value="UniProtKB-KW"/>
</dbReference>
<dbReference type="Pfam" id="PF00012">
    <property type="entry name" value="HSP70"/>
    <property type="match status" value="1"/>
</dbReference>
<dbReference type="PANTHER" id="PTHR19375">
    <property type="entry name" value="HEAT SHOCK PROTEIN 70KDA"/>
    <property type="match status" value="1"/>
</dbReference>
<dbReference type="eggNOG" id="KOG0101">
    <property type="taxonomic scope" value="Eukaryota"/>
</dbReference>
<evidence type="ECO:0000313" key="3">
    <source>
        <dbReference type="EMBL" id="AES93640.1"/>
    </source>
</evidence>
<dbReference type="PaxDb" id="3880-AES93640"/>
<evidence type="ECO:0000256" key="1">
    <source>
        <dbReference type="ARBA" id="ARBA00022741"/>
    </source>
</evidence>
<dbReference type="KEGG" id="mtr:11442719"/>
<reference evidence="3 6" key="2">
    <citation type="journal article" date="2014" name="BMC Genomics">
        <title>An improved genome release (version Mt4.0) for the model legume Medicago truncatula.</title>
        <authorList>
            <person name="Tang H."/>
            <person name="Krishnakumar V."/>
            <person name="Bidwell S."/>
            <person name="Rosen B."/>
            <person name="Chan A."/>
            <person name="Zhou S."/>
            <person name="Gentzbittel L."/>
            <person name="Childs K.L."/>
            <person name="Yandell M."/>
            <person name="Gundlach H."/>
            <person name="Mayer K.F."/>
            <person name="Schwartz D.C."/>
            <person name="Town C.D."/>
        </authorList>
    </citation>
    <scope>GENOME REANNOTATION</scope>
    <source>
        <strain evidence="5 6">cv. Jemalong A17</strain>
    </source>
</reference>
<dbReference type="InterPro" id="IPR013126">
    <property type="entry name" value="Hsp_70_fam"/>
</dbReference>
<dbReference type="InterPro" id="IPR043129">
    <property type="entry name" value="ATPase_NBD"/>
</dbReference>
<gene>
    <name evidence="5" type="primary">11442719</name>
    <name evidence="3" type="ordered locus">MTR_5g005890</name>
    <name evidence="4" type="ORF">MtrunA17_Chr5g0394231</name>
</gene>
<dbReference type="GO" id="GO:0042026">
    <property type="term" value="P:protein refolding"/>
    <property type="evidence" value="ECO:0000318"/>
    <property type="project" value="GO_Central"/>
</dbReference>
<dbReference type="EnsemblPlants" id="AES93640">
    <property type="protein sequence ID" value="AES93640"/>
    <property type="gene ID" value="MTR_5g005890"/>
</dbReference>
<dbReference type="HOGENOM" id="CLU_1470296_0_0_1"/>
<dbReference type="GO" id="GO:0005737">
    <property type="term" value="C:cytoplasm"/>
    <property type="evidence" value="ECO:0000318"/>
    <property type="project" value="GO_Central"/>
</dbReference>
<dbReference type="PROSITE" id="PS00329">
    <property type="entry name" value="HSP70_2"/>
    <property type="match status" value="1"/>
</dbReference>
<evidence type="ECO:0000313" key="7">
    <source>
        <dbReference type="Proteomes" id="UP000265566"/>
    </source>
</evidence>
<dbReference type="GO" id="GO:0044183">
    <property type="term" value="F:protein folding chaperone"/>
    <property type="evidence" value="ECO:0000318"/>
    <property type="project" value="GO_Central"/>
</dbReference>
<dbReference type="GO" id="GO:0016887">
    <property type="term" value="F:ATP hydrolysis activity"/>
    <property type="evidence" value="ECO:0000318"/>
    <property type="project" value="GO_Central"/>
</dbReference>
<reference evidence="7" key="4">
    <citation type="journal article" date="2018" name="Nat. Plants">
        <title>Whole-genome landscape of Medicago truncatula symbiotic genes.</title>
        <authorList>
            <person name="Pecrix Y."/>
            <person name="Staton S.E."/>
            <person name="Sallet E."/>
            <person name="Lelandais-Briere C."/>
            <person name="Moreau S."/>
            <person name="Carrere S."/>
            <person name="Blein T."/>
            <person name="Jardinaud M.F."/>
            <person name="Latrasse D."/>
            <person name="Zouine M."/>
            <person name="Zahm M."/>
            <person name="Kreplak J."/>
            <person name="Mayjonade B."/>
            <person name="Satge C."/>
            <person name="Perez M."/>
            <person name="Cauet S."/>
            <person name="Marande W."/>
            <person name="Chantry-Darmon C."/>
            <person name="Lopez-Roques C."/>
            <person name="Bouchez O."/>
            <person name="Berard A."/>
            <person name="Debelle F."/>
            <person name="Munos S."/>
            <person name="Bendahmane A."/>
            <person name="Berges H."/>
            <person name="Niebel A."/>
            <person name="Buitink J."/>
            <person name="Frugier F."/>
            <person name="Benhamed M."/>
            <person name="Crespi M."/>
            <person name="Gouzy J."/>
            <person name="Gamas P."/>
        </authorList>
    </citation>
    <scope>NUCLEOTIDE SEQUENCE [LARGE SCALE GENOMIC DNA]</scope>
    <source>
        <strain evidence="7">cv. Jemalong A17</strain>
    </source>
</reference>
<protein>
    <submittedName>
        <fullName evidence="3">Heat shock cognate 70 kDa protein</fullName>
    </submittedName>
    <submittedName>
        <fullName evidence="4">Putative Heat shock protein 70 family</fullName>
    </submittedName>
</protein>
<dbReference type="Gramene" id="rna28176">
    <property type="protein sequence ID" value="RHN53285.1"/>
    <property type="gene ID" value="gene28176"/>
</dbReference>
<organism evidence="3 6">
    <name type="scientific">Medicago truncatula</name>
    <name type="common">Barrel medic</name>
    <name type="synonym">Medicago tribuloides</name>
    <dbReference type="NCBI Taxonomy" id="3880"/>
    <lineage>
        <taxon>Eukaryota</taxon>
        <taxon>Viridiplantae</taxon>
        <taxon>Streptophyta</taxon>
        <taxon>Embryophyta</taxon>
        <taxon>Tracheophyta</taxon>
        <taxon>Spermatophyta</taxon>
        <taxon>Magnoliopsida</taxon>
        <taxon>eudicotyledons</taxon>
        <taxon>Gunneridae</taxon>
        <taxon>Pentapetalae</taxon>
        <taxon>rosids</taxon>
        <taxon>fabids</taxon>
        <taxon>Fabales</taxon>
        <taxon>Fabaceae</taxon>
        <taxon>Papilionoideae</taxon>
        <taxon>50 kb inversion clade</taxon>
        <taxon>NPAAA clade</taxon>
        <taxon>Hologalegina</taxon>
        <taxon>IRL clade</taxon>
        <taxon>Trifolieae</taxon>
        <taxon>Medicago</taxon>
    </lineage>
</organism>
<dbReference type="FunFam" id="3.90.640.10:FF:000003">
    <property type="entry name" value="Molecular chaperone DnaK"/>
    <property type="match status" value="1"/>
</dbReference>
<dbReference type="EMBL" id="PSQE01000005">
    <property type="protein sequence ID" value="RHN53285.1"/>
    <property type="molecule type" value="Genomic_DNA"/>
</dbReference>
<proteinExistence type="predicted"/>
<keyword evidence="1" id="KW-0547">Nucleotide-binding</keyword>
<evidence type="ECO:0000313" key="6">
    <source>
        <dbReference type="Proteomes" id="UP000002051"/>
    </source>
</evidence>
<reference evidence="4" key="5">
    <citation type="journal article" date="2018" name="Nat. Plants">
        <title>Whole-genome landscape of Medicago truncatula symbiotic genes.</title>
        <authorList>
            <person name="Pecrix Y."/>
            <person name="Gamas P."/>
            <person name="Carrere S."/>
        </authorList>
    </citation>
    <scope>NUCLEOTIDE SEQUENCE</scope>
    <source>
        <tissue evidence="4">Leaves</tissue>
    </source>
</reference>
<keyword evidence="6" id="KW-1185">Reference proteome</keyword>
<accession>G7K2A6</accession>
<evidence type="ECO:0000313" key="4">
    <source>
        <dbReference type="EMBL" id="RHN53285.1"/>
    </source>
</evidence>
<keyword evidence="3" id="KW-0346">Stress response</keyword>
<dbReference type="InterPro" id="IPR018181">
    <property type="entry name" value="Heat_shock_70_CS"/>
</dbReference>
<reference evidence="3 6" key="1">
    <citation type="journal article" date="2011" name="Nature">
        <title>The Medicago genome provides insight into the evolution of rhizobial symbioses.</title>
        <authorList>
            <person name="Young N.D."/>
            <person name="Debelle F."/>
            <person name="Oldroyd G.E."/>
            <person name="Geurts R."/>
            <person name="Cannon S.B."/>
            <person name="Udvardi M.K."/>
            <person name="Benedito V.A."/>
            <person name="Mayer K.F."/>
            <person name="Gouzy J."/>
            <person name="Schoof H."/>
            <person name="Van de Peer Y."/>
            <person name="Proost S."/>
            <person name="Cook D.R."/>
            <person name="Meyers B.C."/>
            <person name="Spannagl M."/>
            <person name="Cheung F."/>
            <person name="De Mita S."/>
            <person name="Krishnakumar V."/>
            <person name="Gundlach H."/>
            <person name="Zhou S."/>
            <person name="Mudge J."/>
            <person name="Bharti A.K."/>
            <person name="Murray J.D."/>
            <person name="Naoumkina M.A."/>
            <person name="Rosen B."/>
            <person name="Silverstein K.A."/>
            <person name="Tang H."/>
            <person name="Rombauts S."/>
            <person name="Zhao P.X."/>
            <person name="Zhou P."/>
            <person name="Barbe V."/>
            <person name="Bardou P."/>
            <person name="Bechner M."/>
            <person name="Bellec A."/>
            <person name="Berger A."/>
            <person name="Berges H."/>
            <person name="Bidwell S."/>
            <person name="Bisseling T."/>
            <person name="Choisne N."/>
            <person name="Couloux A."/>
            <person name="Denny R."/>
            <person name="Deshpande S."/>
            <person name="Dai X."/>
            <person name="Doyle J.J."/>
            <person name="Dudez A.M."/>
            <person name="Farmer A.D."/>
            <person name="Fouteau S."/>
            <person name="Franken C."/>
            <person name="Gibelin C."/>
            <person name="Gish J."/>
            <person name="Goldstein S."/>
            <person name="Gonzalez A.J."/>
            <person name="Green P.J."/>
            <person name="Hallab A."/>
            <person name="Hartog M."/>
            <person name="Hua A."/>
            <person name="Humphray S.J."/>
            <person name="Jeong D.H."/>
            <person name="Jing Y."/>
            <person name="Jocker A."/>
            <person name="Kenton S.M."/>
            <person name="Kim D.J."/>
            <person name="Klee K."/>
            <person name="Lai H."/>
            <person name="Lang C."/>
            <person name="Lin S."/>
            <person name="Macmil S.L."/>
            <person name="Magdelenat G."/>
            <person name="Matthews L."/>
            <person name="McCorrison J."/>
            <person name="Monaghan E.L."/>
            <person name="Mun J.H."/>
            <person name="Najar F.Z."/>
            <person name="Nicholson C."/>
            <person name="Noirot C."/>
            <person name="O'Bleness M."/>
            <person name="Paule C.R."/>
            <person name="Poulain J."/>
            <person name="Prion F."/>
            <person name="Qin B."/>
            <person name="Qu C."/>
            <person name="Retzel E.F."/>
            <person name="Riddle C."/>
            <person name="Sallet E."/>
            <person name="Samain S."/>
            <person name="Samson N."/>
            <person name="Sanders I."/>
            <person name="Saurat O."/>
            <person name="Scarpelli C."/>
            <person name="Schiex T."/>
            <person name="Segurens B."/>
            <person name="Severin A.J."/>
            <person name="Sherrier D.J."/>
            <person name="Shi R."/>
            <person name="Sims S."/>
            <person name="Singer S.R."/>
            <person name="Sinharoy S."/>
            <person name="Sterck L."/>
            <person name="Viollet A."/>
            <person name="Wang B.B."/>
            <person name="Wang K."/>
            <person name="Wang M."/>
            <person name="Wang X."/>
            <person name="Warfsmann J."/>
            <person name="Weissenbach J."/>
            <person name="White D.D."/>
            <person name="White J.D."/>
            <person name="Wiley G.B."/>
            <person name="Wincker P."/>
            <person name="Xing Y."/>
            <person name="Yang L."/>
            <person name="Yao Z."/>
            <person name="Ying F."/>
            <person name="Zhai J."/>
            <person name="Zhou L."/>
            <person name="Zuber A."/>
            <person name="Denarie J."/>
            <person name="Dixon R.A."/>
            <person name="May G.D."/>
            <person name="Schwartz D.C."/>
            <person name="Rogers J."/>
            <person name="Quetier F."/>
            <person name="Town C.D."/>
            <person name="Roe B.A."/>
        </authorList>
    </citation>
    <scope>NUCLEOTIDE SEQUENCE [LARGE SCALE GENOMIC DNA]</scope>
    <source>
        <strain evidence="3">A17</strain>
        <strain evidence="5 6">cv. Jemalong A17</strain>
    </source>
</reference>
<dbReference type="EMBL" id="CM001221">
    <property type="protein sequence ID" value="AES93640.1"/>
    <property type="molecule type" value="Genomic_DNA"/>
</dbReference>
<dbReference type="Proteomes" id="UP000265566">
    <property type="component" value="Chromosome 5"/>
</dbReference>
<dbReference type="Gene3D" id="3.90.640.10">
    <property type="entry name" value="Actin, Chain A, domain 4"/>
    <property type="match status" value="1"/>
</dbReference>
<name>G7K2A6_MEDTR</name>
<dbReference type="Gene3D" id="3.30.30.30">
    <property type="match status" value="1"/>
</dbReference>
<dbReference type="OMA" id="CNGICES"/>